<keyword evidence="3" id="KW-1185">Reference proteome</keyword>
<accession>A0A4Q0M9Q8</accession>
<protein>
    <submittedName>
        <fullName evidence="2">Uncharacterized protein</fullName>
    </submittedName>
</protein>
<feature type="coiled-coil region" evidence="1">
    <location>
        <begin position="34"/>
        <end position="61"/>
    </location>
</feature>
<sequence length="71" mass="7519">MAETAEALGPQDSALDIATDRAVEACYGDAWDAVRGLLVANAALEEQIAELEARVSTGYARGRVRRIARSG</sequence>
<gene>
    <name evidence="2" type="ORF">EK403_17610</name>
</gene>
<evidence type="ECO:0000256" key="1">
    <source>
        <dbReference type="SAM" id="Coils"/>
    </source>
</evidence>
<comment type="caution">
    <text evidence="2">The sequence shown here is derived from an EMBL/GenBank/DDBJ whole genome shotgun (WGS) entry which is preliminary data.</text>
</comment>
<dbReference type="AlphaFoldDB" id="A0A4Q0M9Q8"/>
<organism evidence="2 3">
    <name type="scientific">Hansschlegelia zhihuaiae</name>
    <dbReference type="NCBI Taxonomy" id="405005"/>
    <lineage>
        <taxon>Bacteria</taxon>
        <taxon>Pseudomonadati</taxon>
        <taxon>Pseudomonadota</taxon>
        <taxon>Alphaproteobacteria</taxon>
        <taxon>Hyphomicrobiales</taxon>
        <taxon>Methylopilaceae</taxon>
        <taxon>Hansschlegelia</taxon>
    </lineage>
</organism>
<evidence type="ECO:0000313" key="3">
    <source>
        <dbReference type="Proteomes" id="UP000289708"/>
    </source>
</evidence>
<dbReference type="OrthoDB" id="8101345at2"/>
<dbReference type="Proteomes" id="UP000289708">
    <property type="component" value="Unassembled WGS sequence"/>
</dbReference>
<keyword evidence="1" id="KW-0175">Coiled coil</keyword>
<evidence type="ECO:0000313" key="2">
    <source>
        <dbReference type="EMBL" id="RXF69950.1"/>
    </source>
</evidence>
<proteinExistence type="predicted"/>
<dbReference type="RefSeq" id="WP_128778779.1">
    <property type="nucleotide sequence ID" value="NZ_RYFI01000019.1"/>
</dbReference>
<dbReference type="EMBL" id="RYFI01000019">
    <property type="protein sequence ID" value="RXF69950.1"/>
    <property type="molecule type" value="Genomic_DNA"/>
</dbReference>
<name>A0A4Q0M9Q8_9HYPH</name>
<reference evidence="2 3" key="1">
    <citation type="submission" date="2018-12" db="EMBL/GenBank/DDBJ databases">
        <title>bacterium Hansschlegelia zhihuaiae S113.</title>
        <authorList>
            <person name="He J."/>
        </authorList>
    </citation>
    <scope>NUCLEOTIDE SEQUENCE [LARGE SCALE GENOMIC DNA]</scope>
    <source>
        <strain evidence="2 3">S 113</strain>
    </source>
</reference>